<accession>A0A5P1R980</accession>
<feature type="domain" description="Glycosyltransferase 2-like" evidence="4">
    <location>
        <begin position="9"/>
        <end position="119"/>
    </location>
</feature>
<dbReference type="RefSeq" id="WP_138986556.1">
    <property type="nucleotide sequence ID" value="NZ_CP043869.1"/>
</dbReference>
<dbReference type="PANTHER" id="PTHR43179">
    <property type="entry name" value="RHAMNOSYLTRANSFERASE WBBL"/>
    <property type="match status" value="1"/>
</dbReference>
<comment type="similarity">
    <text evidence="1">Belongs to the glycosyltransferase 2 family.</text>
</comment>
<organism evidence="5 6">
    <name type="scientific">Neptunomonas concharum</name>
    <dbReference type="NCBI Taxonomy" id="1031538"/>
    <lineage>
        <taxon>Bacteria</taxon>
        <taxon>Pseudomonadati</taxon>
        <taxon>Pseudomonadota</taxon>
        <taxon>Gammaproteobacteria</taxon>
        <taxon>Oceanospirillales</taxon>
        <taxon>Oceanospirillaceae</taxon>
        <taxon>Neptunomonas</taxon>
    </lineage>
</organism>
<dbReference type="InterPro" id="IPR001173">
    <property type="entry name" value="Glyco_trans_2-like"/>
</dbReference>
<dbReference type="Gene3D" id="3.90.550.10">
    <property type="entry name" value="Spore Coat Polysaccharide Biosynthesis Protein SpsA, Chain A"/>
    <property type="match status" value="1"/>
</dbReference>
<dbReference type="Proteomes" id="UP000324760">
    <property type="component" value="Chromosome"/>
</dbReference>
<dbReference type="PANTHER" id="PTHR43179:SF12">
    <property type="entry name" value="GALACTOFURANOSYLTRANSFERASE GLFT2"/>
    <property type="match status" value="1"/>
</dbReference>
<evidence type="ECO:0000256" key="1">
    <source>
        <dbReference type="ARBA" id="ARBA00006739"/>
    </source>
</evidence>
<protein>
    <submittedName>
        <fullName evidence="5">Glycosyltransferase family 2 protein</fullName>
    </submittedName>
</protein>
<keyword evidence="3 5" id="KW-0808">Transferase</keyword>
<proteinExistence type="inferred from homology"/>
<dbReference type="AlphaFoldDB" id="A0A5P1R980"/>
<sequence length="381" mass="42813">MSALPDVDVVIPIYKNAAVTQACLSSVERSLASSGVIHAHIVLINDASPEEDITTLCRQWAQKTGWQLIENPENLGFVASVNLGMALHPERDVILLNSDTEVAGSWLQRMQQCAYQSERIGTVTPLSNNATICSYPVFLEDNPLLASLSTRELDEVVAQTNAGISIEIPTAVGFCMYIRRDCLNEIGLFDVEHFGKGYGEETDFSRRASRAGWQNVCALDTFVLHQGGVSFGEGARARIEHAEQMMYQLHPDYGDVVSEFVRQDPLKMWRDRIDDALLQYNPMASTDLLNSHRQYRDKLLSAVSERFESERLLTVENIVLREQIAEIREQFEKTDQALGQAQHIVTDKNATITLLSGELETIKNSKFWRYTAFIRKLLGTL</sequence>
<dbReference type="Pfam" id="PF00535">
    <property type="entry name" value="Glycos_transf_2"/>
    <property type="match status" value="1"/>
</dbReference>
<dbReference type="KEGG" id="ncu:F0U83_03555"/>
<dbReference type="GO" id="GO:0016757">
    <property type="term" value="F:glycosyltransferase activity"/>
    <property type="evidence" value="ECO:0007669"/>
    <property type="project" value="UniProtKB-KW"/>
</dbReference>
<evidence type="ECO:0000313" key="6">
    <source>
        <dbReference type="Proteomes" id="UP000324760"/>
    </source>
</evidence>
<keyword evidence="6" id="KW-1185">Reference proteome</keyword>
<dbReference type="InterPro" id="IPR029044">
    <property type="entry name" value="Nucleotide-diphossugar_trans"/>
</dbReference>
<dbReference type="EMBL" id="CP043869">
    <property type="protein sequence ID" value="QEQ95852.1"/>
    <property type="molecule type" value="Genomic_DNA"/>
</dbReference>
<evidence type="ECO:0000256" key="2">
    <source>
        <dbReference type="ARBA" id="ARBA00022676"/>
    </source>
</evidence>
<reference evidence="5 6" key="1">
    <citation type="journal article" date="2019" name="Biochem. Eng. J.">
        <title>Metabolic engineering of the marine bacteria Neptunomonas concharum for the production of acetoin and meso-2,3-butanediol from acetate.</title>
        <authorList>
            <person name="Li W."/>
            <person name="Pu N."/>
            <person name="Liu C.-X."/>
            <person name="Yuan Q.-P."/>
            <person name="Li Z.-J."/>
        </authorList>
    </citation>
    <scope>NUCLEOTIDE SEQUENCE [LARGE SCALE GENOMIC DNA]</scope>
    <source>
        <strain evidence="5 6">JCM17730</strain>
    </source>
</reference>
<evidence type="ECO:0000259" key="4">
    <source>
        <dbReference type="Pfam" id="PF00535"/>
    </source>
</evidence>
<name>A0A5P1R980_9GAMM</name>
<keyword evidence="2" id="KW-0328">Glycosyltransferase</keyword>
<gene>
    <name evidence="5" type="ORF">F0U83_03555</name>
</gene>
<dbReference type="SUPFAM" id="SSF53448">
    <property type="entry name" value="Nucleotide-diphospho-sugar transferases"/>
    <property type="match status" value="1"/>
</dbReference>
<evidence type="ECO:0000313" key="5">
    <source>
        <dbReference type="EMBL" id="QEQ95852.1"/>
    </source>
</evidence>
<evidence type="ECO:0000256" key="3">
    <source>
        <dbReference type="ARBA" id="ARBA00022679"/>
    </source>
</evidence>
<dbReference type="OrthoDB" id="5123492at2"/>